<feature type="transmembrane region" description="Helical" evidence="6">
    <location>
        <begin position="90"/>
        <end position="118"/>
    </location>
</feature>
<feature type="transmembrane region" description="Helical" evidence="6">
    <location>
        <begin position="279"/>
        <end position="300"/>
    </location>
</feature>
<keyword evidence="9" id="KW-1185">Reference proteome</keyword>
<comment type="caution">
    <text evidence="8">The sequence shown here is derived from an EMBL/GenBank/DDBJ whole genome shotgun (WGS) entry which is preliminary data.</text>
</comment>
<dbReference type="InterPro" id="IPR018076">
    <property type="entry name" value="T2SS_GspF_dom"/>
</dbReference>
<dbReference type="InterPro" id="IPR056569">
    <property type="entry name" value="ArlJ-like"/>
</dbReference>
<keyword evidence="3 6" id="KW-0812">Transmembrane</keyword>
<comment type="subcellular location">
    <subcellularLocation>
        <location evidence="1">Cell membrane</location>
        <topology evidence="1">Multi-pass membrane protein</topology>
    </subcellularLocation>
</comment>
<evidence type="ECO:0000256" key="6">
    <source>
        <dbReference type="SAM" id="Phobius"/>
    </source>
</evidence>
<dbReference type="PANTHER" id="PTHR35402:SF1">
    <property type="entry name" value="TYPE II SECRETION SYSTEM PROTEIN GSPF DOMAIN-CONTAINING PROTEIN"/>
    <property type="match status" value="1"/>
</dbReference>
<organism evidence="8 9">
    <name type="scientific">Methanoculleus taiwanensis</name>
    <dbReference type="NCBI Taxonomy" id="1550565"/>
    <lineage>
        <taxon>Archaea</taxon>
        <taxon>Methanobacteriati</taxon>
        <taxon>Methanobacteriota</taxon>
        <taxon>Stenosarchaea group</taxon>
        <taxon>Methanomicrobia</taxon>
        <taxon>Methanomicrobiales</taxon>
        <taxon>Methanomicrobiaceae</taxon>
        <taxon>Methanoculleus</taxon>
    </lineage>
</organism>
<accession>A0A498H338</accession>
<dbReference type="OrthoDB" id="12374at2157"/>
<sequence length="307" mass="34141">MNGFERFCFNLLGPRMKAKRADFLKIRNDMMSARMSTPFEAYMATAYVSSVAVGLAAALLIGCVTFLLRIPEMITYRGAVPEFLYALSDYRLFLGTIIITAFSLAVFGGITYLIFLIYPGIAAGERRRNIDATLPYAINYVTAMSTAGITPDEVFRLLGESKIYGESAVEARYIAREVDFFGKDLLDALRTVSMVTPSERMKEFLQGAVASISSGSNLTEYFRTKARQYSLENNQQQKAFLETLGLIAESYVTAMVAGMLFLIILQSIMTILSGDSDPFFLYVIIYLIIPFGSVMFVILISSMTPEV</sequence>
<feature type="transmembrane region" description="Helical" evidence="6">
    <location>
        <begin position="41"/>
        <end position="70"/>
    </location>
</feature>
<dbReference type="Pfam" id="PF00482">
    <property type="entry name" value="T2SSF"/>
    <property type="match status" value="1"/>
</dbReference>
<protein>
    <submittedName>
        <fullName evidence="8">Secretion system protein</fullName>
    </submittedName>
</protein>
<evidence type="ECO:0000256" key="3">
    <source>
        <dbReference type="ARBA" id="ARBA00022692"/>
    </source>
</evidence>
<name>A0A498H338_9EURY</name>
<feature type="transmembrane region" description="Helical" evidence="6">
    <location>
        <begin position="251"/>
        <end position="273"/>
    </location>
</feature>
<dbReference type="EMBL" id="LHQS01000001">
    <property type="protein sequence ID" value="RXE57233.1"/>
    <property type="molecule type" value="Genomic_DNA"/>
</dbReference>
<evidence type="ECO:0000256" key="2">
    <source>
        <dbReference type="ARBA" id="ARBA00022475"/>
    </source>
</evidence>
<dbReference type="PANTHER" id="PTHR35402">
    <property type="entry name" value="INTEGRAL MEMBRANE PROTEIN-RELATED"/>
    <property type="match status" value="1"/>
</dbReference>
<evidence type="ECO:0000259" key="7">
    <source>
        <dbReference type="Pfam" id="PF00482"/>
    </source>
</evidence>
<dbReference type="Proteomes" id="UP000290932">
    <property type="component" value="Unassembled WGS sequence"/>
</dbReference>
<dbReference type="RefSeq" id="WP_128693016.1">
    <property type="nucleotide sequence ID" value="NZ_LHQS01000001.1"/>
</dbReference>
<gene>
    <name evidence="8" type="ORF">ABH15_03770</name>
</gene>
<reference evidence="8 9" key="1">
    <citation type="journal article" date="2015" name="Int. J. Syst. Evol. Microbiol.">
        <title>Methanoculleus taiwanensis sp. nov., a methanogen isolated from deep marine sediment at the deformation front area near Taiwan.</title>
        <authorList>
            <person name="Weng C.Y."/>
            <person name="Chen S.C."/>
            <person name="Lai M.C."/>
            <person name="Wu S.Y."/>
            <person name="Lin S."/>
            <person name="Yang T.F."/>
            <person name="Chen P.C."/>
        </authorList>
    </citation>
    <scope>NUCLEOTIDE SEQUENCE [LARGE SCALE GENOMIC DNA]</scope>
    <source>
        <strain evidence="8 9">CYW4</strain>
    </source>
</reference>
<evidence type="ECO:0000313" key="8">
    <source>
        <dbReference type="EMBL" id="RXE57233.1"/>
    </source>
</evidence>
<keyword evidence="4 6" id="KW-1133">Transmembrane helix</keyword>
<evidence type="ECO:0000256" key="4">
    <source>
        <dbReference type="ARBA" id="ARBA00022989"/>
    </source>
</evidence>
<evidence type="ECO:0000256" key="1">
    <source>
        <dbReference type="ARBA" id="ARBA00004651"/>
    </source>
</evidence>
<dbReference type="AlphaFoldDB" id="A0A498H338"/>
<evidence type="ECO:0000313" key="9">
    <source>
        <dbReference type="Proteomes" id="UP000290932"/>
    </source>
</evidence>
<keyword evidence="5 6" id="KW-0472">Membrane</keyword>
<proteinExistence type="predicted"/>
<evidence type="ECO:0000256" key="5">
    <source>
        <dbReference type="ARBA" id="ARBA00023136"/>
    </source>
</evidence>
<keyword evidence="2" id="KW-1003">Cell membrane</keyword>
<dbReference type="GO" id="GO:0005886">
    <property type="term" value="C:plasma membrane"/>
    <property type="evidence" value="ECO:0007669"/>
    <property type="project" value="UniProtKB-SubCell"/>
</dbReference>
<feature type="domain" description="Type II secretion system protein GspF" evidence="7">
    <location>
        <begin position="138"/>
        <end position="265"/>
    </location>
</feature>